<evidence type="ECO:0000313" key="3">
    <source>
        <dbReference type="EMBL" id="ONH48301.1"/>
    </source>
</evidence>
<dbReference type="EMBL" id="MNPV01000001">
    <property type="protein sequence ID" value="ONH48301.1"/>
    <property type="molecule type" value="Genomic_DNA"/>
</dbReference>
<dbReference type="RefSeq" id="WP_071493918.1">
    <property type="nucleotide sequence ID" value="NZ_LT629702.1"/>
</dbReference>
<evidence type="ECO:0000259" key="2">
    <source>
        <dbReference type="Pfam" id="PF18166"/>
    </source>
</evidence>
<dbReference type="InterPro" id="IPR041584">
    <property type="entry name" value="Put_pPIWI_pnuc_2"/>
</dbReference>
<dbReference type="Pfam" id="PF18166">
    <property type="entry name" value="pP_pnuc_2"/>
    <property type="match status" value="1"/>
</dbReference>
<feature type="domain" description="Predicted pPIWI-associating nuclease" evidence="1">
    <location>
        <begin position="19"/>
        <end position="154"/>
    </location>
</feature>
<dbReference type="Proteomes" id="UP000188559">
    <property type="component" value="Unassembled WGS sequence"/>
</dbReference>
<comment type="caution">
    <text evidence="3">The sequence shown here is derived from an EMBL/GenBank/DDBJ whole genome shotgun (WGS) entry which is preliminary data.</text>
</comment>
<gene>
    <name evidence="3" type="ORF">BLL37_02775</name>
</gene>
<dbReference type="Pfam" id="PF18165">
    <property type="entry name" value="pP_pnuc_1"/>
    <property type="match status" value="1"/>
</dbReference>
<evidence type="ECO:0000313" key="4">
    <source>
        <dbReference type="Proteomes" id="UP000188559"/>
    </source>
</evidence>
<dbReference type="GeneID" id="57375323"/>
<dbReference type="AlphaFoldDB" id="A0A1V2JUK8"/>
<dbReference type="OrthoDB" id="712022at2"/>
<name>A0A1V2JUK8_PSEAZ</name>
<feature type="domain" description="Predicted pPIWI-associating nuclease group 2" evidence="2">
    <location>
        <begin position="163"/>
        <end position="284"/>
    </location>
</feature>
<reference evidence="3 4" key="1">
    <citation type="submission" date="2016-10" db="EMBL/GenBank/DDBJ databases">
        <title>Pseudomonas lactis sp. nov. and Pseudomonas paralactis sp. nov., isolated from bovine raw milk.</title>
        <authorList>
            <person name="Von Neubeck M."/>
            <person name="Huptas C."/>
            <person name="Glueck C."/>
            <person name="Krewinkel M."/>
            <person name="Stoeckel M."/>
            <person name="Stressler T."/>
            <person name="Fischer L."/>
            <person name="Hinrichs J."/>
            <person name="Scherer S."/>
            <person name="Wenning M."/>
        </authorList>
    </citation>
    <scope>NUCLEOTIDE SEQUENCE [LARGE SCALE GENOMIC DNA]</scope>
    <source>
        <strain evidence="3 4">DSM 18862</strain>
    </source>
</reference>
<sequence length="303" mass="34280">MIDEMIAIEDPVDWLLGTDEFHHSLYAAALRNLEDVDNKLRFNNFAYALRELTNSILMKRAPKAEVLKCPWYKDEIQLPHIRDGVTKIQHARYVVQGGLSDEYVAKELKLDLSPERKAIRDSLTELSKYTHVEEATFNLPGQEVKMLVEKSLDALRGLGMAMVNCRSRIAHSLYEAIEDQAIYEVVSDSLEALDSVAHHYSLEDVSVNISGVERITHDTVHLFAAGFINVQLQWGSNSDVRRGDGHLQDDSFEFRCSLTCSVEDPTGDSLVMEDDSIIVDTKAWGQREDEWDHVSTIDSEPAT</sequence>
<keyword evidence="4" id="KW-1185">Reference proteome</keyword>
<evidence type="ECO:0000259" key="1">
    <source>
        <dbReference type="Pfam" id="PF18165"/>
    </source>
</evidence>
<protein>
    <submittedName>
        <fullName evidence="3">Uncharacterized protein</fullName>
    </submittedName>
</protein>
<accession>A0A1V2JUK8</accession>
<proteinExistence type="predicted"/>
<organism evidence="3 4">
    <name type="scientific">Pseudomonas azotoformans</name>
    <dbReference type="NCBI Taxonomy" id="47878"/>
    <lineage>
        <taxon>Bacteria</taxon>
        <taxon>Pseudomonadati</taxon>
        <taxon>Pseudomonadota</taxon>
        <taxon>Gammaproteobacteria</taxon>
        <taxon>Pseudomonadales</taxon>
        <taxon>Pseudomonadaceae</taxon>
        <taxon>Pseudomonas</taxon>
    </lineage>
</organism>
<dbReference type="InterPro" id="IPR040556">
    <property type="entry name" value="pP_pnuc_1"/>
</dbReference>